<dbReference type="Pfam" id="PF13205">
    <property type="entry name" value="Big_5"/>
    <property type="match status" value="1"/>
</dbReference>
<reference evidence="3 4" key="1">
    <citation type="submission" date="2018-05" db="EMBL/GenBank/DDBJ databases">
        <title>A metagenomic window into the 2 km-deep terrestrial subsurface aquifer revealed taxonomically and functionally diverse microbial community comprising novel uncultured bacterial lineages.</title>
        <authorList>
            <person name="Kadnikov V.V."/>
            <person name="Mardanov A.V."/>
            <person name="Beletsky A.V."/>
            <person name="Banks D."/>
            <person name="Pimenov N.V."/>
            <person name="Frank Y.A."/>
            <person name="Karnachuk O.V."/>
            <person name="Ravin N.V."/>
        </authorList>
    </citation>
    <scope>NUCLEOTIDE SEQUENCE [LARGE SCALE GENOMIC DNA]</scope>
    <source>
        <strain evidence="3">BY5</strain>
    </source>
</reference>
<dbReference type="InterPro" id="IPR032812">
    <property type="entry name" value="SbsA_Ig"/>
</dbReference>
<gene>
    <name evidence="3" type="ORF">OZSIB_3466</name>
</gene>
<name>A0A367ZQ62_9BACT</name>
<proteinExistence type="predicted"/>
<evidence type="ECO:0000256" key="1">
    <source>
        <dbReference type="ARBA" id="ARBA00022729"/>
    </source>
</evidence>
<evidence type="ECO:0000313" key="3">
    <source>
        <dbReference type="EMBL" id="RCK80284.1"/>
    </source>
</evidence>
<dbReference type="Proteomes" id="UP000252355">
    <property type="component" value="Unassembled WGS sequence"/>
</dbReference>
<evidence type="ECO:0000313" key="4">
    <source>
        <dbReference type="Proteomes" id="UP000252355"/>
    </source>
</evidence>
<dbReference type="EMBL" id="QOQW01000007">
    <property type="protein sequence ID" value="RCK80284.1"/>
    <property type="molecule type" value="Genomic_DNA"/>
</dbReference>
<keyword evidence="1" id="KW-0732">Signal</keyword>
<evidence type="ECO:0000259" key="2">
    <source>
        <dbReference type="Pfam" id="PF13205"/>
    </source>
</evidence>
<organism evidence="3 4">
    <name type="scientific">Candidatus Ozemobacter sibiricus</name>
    <dbReference type="NCBI Taxonomy" id="2268124"/>
    <lineage>
        <taxon>Bacteria</taxon>
        <taxon>Candidatus Ozemobacteria</taxon>
        <taxon>Candidatus Ozemobacterales</taxon>
        <taxon>Candidatus Ozemobacteraceae</taxon>
        <taxon>Candidatus Ozemobacter</taxon>
    </lineage>
</organism>
<feature type="domain" description="SbsA Ig-like" evidence="2">
    <location>
        <begin position="2589"/>
        <end position="2681"/>
    </location>
</feature>
<protein>
    <submittedName>
        <fullName evidence="3">Fibronectin type III domain protein</fullName>
    </submittedName>
</protein>
<dbReference type="Gene3D" id="2.60.40.4070">
    <property type="match status" value="1"/>
</dbReference>
<comment type="caution">
    <text evidence="3">The sequence shown here is derived from an EMBL/GenBank/DDBJ whole genome shotgun (WGS) entry which is preliminary data.</text>
</comment>
<dbReference type="InterPro" id="IPR014755">
    <property type="entry name" value="Cu-Rt/internalin_Ig-like"/>
</dbReference>
<accession>A0A367ZQ62</accession>
<sequence length="3245" mass="349530">MLWWLLVSIPSWAAILNPTIDHTYDANGDGIVGIGDSMTFSCRATNVTAGFTPYVDLSALGNSRFYLPNIVSNYYSAIFSANVARAFDSVLQPYFWDDDGRVIAGNSIVVDLQRPQCDLGIVLDPTAPTGDAGIYKNGDRLRFTMQFTDIDALSGDVSRLKVYADLTNLGLGTNVPLTRGLAGAFSFDQVIPANRERNGDTFSVLAIDDAGNRSTYAAAISYDTRLPEFQSCTLTNLSGTPYVRAGDRLRLVAIIRNYDNDRLYASHSILLPGGEEEMTRVSVNGTTATYEFELVVASGTNLDSNFVRFSVRARDDAGNEFTRYSNALAFDTIPPGFAEANIRIIERGGVLDGITAIIGDTLHIYGNLSQLFDDVTLTIDFSGIGGVTNQIVPIRPGSTTFELYFDVFQYTSENNIPRAFTLKATDKANNTVYTYTLPVIYVDNLPPTISGGQLQKVTTGGGAAKLGDIIGIQASVANLDGGTVWTDLCQVGGAASATLSPAGGSTYRIEHTIAPPGGLCSAIDTSKSYRIYVSDDAGNTAFTDTNFLAIDNEPPVILAATFTVSPPLSPAHPYVRIGDTLTFHVGIASSGAVPYDGTTVTMNLSGIGGNSNQALTYDGVGTFTHTIVVGAGSHNIDTTFVAIARDNAGNTDSRGILVPIDNFRPVAGPMTVNFLTDLTKSGAVNIGDRLEFIVPVADPDMGTCTIDLSLVGGSSATLMNYDITLGRYYLIHDCASATVENPSYVFRAVVSDKAGNTMNSLSGTFEVDCLPPVLHYASATFQNLVGSSTVVNVGDKVTITAAVEITRLDGGTPVVNLSALGGSALQILYDDGAHDDGAPGDGLYGFTQTVLTGNTDGVMTSFVVQITDNAGNRVWRNTEALFIDNKPLVITGFQAAQTFDNNGNTVVDLDGYFTTYPQYATDVVRLSVQMSGNPTDFGQLTVDLRPLGYSDTARVMPVTAIPGGWTAVASFSPIVGSTNREYIYFQATLTDVNGNVTTATSTPALLIDNFPPTIQVYPISWVVDNGRQNEANELDVIRIKVRCSNHDGILPQLDLTTLYLDNGLPPPSPIFFPPGGPNEYTLDWTVPAGLGTLSSLPILIYDQSGNQAVGYTNTIRFLSKKPSIMGFPESRCDLASDNVPIGLPNRIANAPDAAGNRDAVKITVMLNSAFNAANAPPAPVLVDVRSIVNNPSDDEISAYFDGNFNTYWAALQYQAAIGSGGPFLYSRTFIVEKSRTDTPVASFAVKVCHPDTFAIALATSTVVCDPSNPFGIDTQVPYFSKVALHLVDDGGDNVASDALNIGDTIRVVATIEDFSDPGSVTAILYERPSGRELYRTFLSKYDITKDWEATFTIATGGESIWPRIDRAAGNLRIDFHVSDDADNFGAMASLNPATLTIDTNPPVITAAQMLIATPQNLQNWVANIADGFPPTRGDGQPNDSIIASLTIATFTDFTGQGRAWVDLSPVLGSTTYLLTQTPVGQSWTRTSLPFLLATPTIELGTYTFRLWVRDPSGNRAFADVDLAVDTTRPFLQNAAYDGSVLTLRFSEPLDLEPTWEGSGRGLDQTLIRIGNRPSNSLLLPDRTIALNPNDFVLETEDSAVVNIQLGSESKGLIADWGRTNLYLSMGFNTVDGEAPSAPPPAGNRAIASDVAGNWLRPLPHPVATTSIIITQDYASRPLLINGFYRADNPTDAQFLYLDFDKDMDLTTIGTDTLKALAIWRNRGNPDDTYANRYRFYWTAAQDTVEGLDTSRRIKLRLSQEAQDWIALNYGRNGTVFHMQIDDNNPPLIRDFQGNRVVPLTYQNATAGQLIPLRTGFSIQRTALDLSGPTPLLTIEFQSTPDTRRARLYNDGYKALKEVIELSRDLPINLSKVYLYKNADGTGGYFPLNDTMVDYAAYKILNTSYASTAVQIPLKPAALDIMLSWATRRFHIACEGGAFKDLWGNDSLRYPAAGNTAVEITTINLPIGYGPATIRTLAMSPLIDPAKHTLGANAHLLKGFEPGLLTFEVTFDTATISGNVFIPIDRSTTPELRFYTDDGTPIDAPVQFLGWFDQRMGAYTYTGARFLNDSSFSNGTLQRVPTYVQVNNFRHIFWDGSLGSEAATLTYNLLDKDETNIRGFKNDPRRPYIDNRRPQVASVSPEGIIPIMPANVATFCVTFDEPMDRTAGVQPVLVLKQGGIAVMTFTFVQWDADPRKAWFKNNQPFNEYTPQGPAQYEVTGGRDEATNPHDRTTIGSVDIRSKGPVINAINIRTIQETVDPNQILLNQPFSPYVSPSLATIAVTLDGSGLATPSRVNFFEGSTNLGSVPMRLDLISGEYVALWDGNLDVLPISRRTKTYELRFYDVQGNEGSRRATVIYDGEYPTVQFWRFGNINVYGGKAYFSPVVKGFAKIDVFGPLANQTLRLAVARINPPLATTALYLAPIAGSGYTISWDGRLPPPNNSLIPDDEYALYVVDAAGNVGVPMAGAPSSATLVIDTRKPEDIAIDTFARGAPADRFNPNVSSLTIQVSTTDASLGDGGALIRILSGGSIIRDIQTRGTLPRLIAEWDGKDNKGILVPDGVYRIHVLDLAENQSDVFKDITVVTSPFRVTGATQIDKTSVRVSFSHDVNPTSALPGNFDLTSSVLPTAVKPNSTTVDGKEVTLTFGEAFTHNTLYTIQALAGMLSADGATIQSGYDRAQFTADTQAPLMVNFTFDGITSQKQVNIVYDEQVTASSATNIGNYILQSSTGTITISAITMRSDNKSVRITALEDLREGVNYTISASGVEDLFKNRSDGATTRLTFQGQDVTPPQVKVSVFSNPANEYDISVAVLVNEPLGAAPTATITQSGGTAVAITLNGGPTPYLYLGGTHLDRNKQGVATIQVVARDVKGNTTTTTLTFSIAVVNASIRAQVRSPDEKFAATFEPGTLKQDSLVTVSPVAIGSTGMGGDGLAAALRSGSLAPLEAARALAIRLAAGEILNEELAPVDLGYALAIPAGRLAGPIEIDLQVGTGSLPADTALYRLVPDGGWQLVPTSRTGDRLRARVADGGTFALLRDRLAPRASLLTTIPTDRPLREDRPTFEWKLVELGSGLAPESLKAVLDEVEQDGTLSADGTRFSFVPLVPLVGGDHTIRLKASDRAGNVTVTPALRFQVLPPLAIHEIVQFPNPAVQRTTLRVSTNRRLDPEAFEVGIYDVAGHRVAGTEQLAISSRLIGGRLVQDLVWDLRNKDGKTVANGLYLARITVRDPDNGERKVKVTHKLAVLR</sequence>
<dbReference type="Gene3D" id="2.60.40.1220">
    <property type="match status" value="2"/>
</dbReference>